<organism evidence="1 2">
    <name type="scientific">Pseudoloma neurophilia</name>
    <dbReference type="NCBI Taxonomy" id="146866"/>
    <lineage>
        <taxon>Eukaryota</taxon>
        <taxon>Fungi</taxon>
        <taxon>Fungi incertae sedis</taxon>
        <taxon>Microsporidia</taxon>
        <taxon>Pseudoloma</taxon>
    </lineage>
</organism>
<dbReference type="EMBL" id="LGUB01000665">
    <property type="protein sequence ID" value="KRH92808.1"/>
    <property type="molecule type" value="Genomic_DNA"/>
</dbReference>
<sequence length="84" mass="10107">MQQFCKPFNQTGVCPYKNCKFPHFVKRYTECCMGCSREINNLDWFMDLRRRSKLKMTNCSIDHLIKDRKLENKVKDCSVDHKPE</sequence>
<comment type="caution">
    <text evidence="1">The sequence shown here is derived from an EMBL/GenBank/DDBJ whole genome shotgun (WGS) entry which is preliminary data.</text>
</comment>
<feature type="non-terminal residue" evidence="1">
    <location>
        <position position="84"/>
    </location>
</feature>
<dbReference type="Proteomes" id="UP000051530">
    <property type="component" value="Unassembled WGS sequence"/>
</dbReference>
<keyword evidence="2" id="KW-1185">Reference proteome</keyword>
<gene>
    <name evidence="1" type="ORF">M153_26740001710</name>
</gene>
<protein>
    <submittedName>
        <fullName evidence="1">Uncharacterized protein</fullName>
    </submittedName>
</protein>
<dbReference type="AlphaFoldDB" id="A0A0R0LU92"/>
<evidence type="ECO:0000313" key="2">
    <source>
        <dbReference type="Proteomes" id="UP000051530"/>
    </source>
</evidence>
<reference evidence="1 2" key="1">
    <citation type="submission" date="2015-07" db="EMBL/GenBank/DDBJ databases">
        <title>The genome of Pseudoloma neurophilia, a relevant intracellular parasite of the zebrafish.</title>
        <authorList>
            <person name="Ndikumana S."/>
            <person name="Pelin A."/>
            <person name="Sanders J."/>
            <person name="Corradi N."/>
        </authorList>
    </citation>
    <scope>NUCLEOTIDE SEQUENCE [LARGE SCALE GENOMIC DNA]</scope>
    <source>
        <strain evidence="1 2">MK1</strain>
    </source>
</reference>
<proteinExistence type="predicted"/>
<name>A0A0R0LU92_9MICR</name>
<evidence type="ECO:0000313" key="1">
    <source>
        <dbReference type="EMBL" id="KRH92808.1"/>
    </source>
</evidence>
<dbReference type="VEuPathDB" id="MicrosporidiaDB:M153_26740001710"/>
<accession>A0A0R0LU92</accession>